<evidence type="ECO:0000256" key="2">
    <source>
        <dbReference type="ARBA" id="ARBA00022741"/>
    </source>
</evidence>
<dbReference type="AlphaFoldDB" id="A0AAX2H1K1"/>
<dbReference type="GO" id="GO:0016887">
    <property type="term" value="F:ATP hydrolysis activity"/>
    <property type="evidence" value="ECO:0007669"/>
    <property type="project" value="InterPro"/>
</dbReference>
<dbReference type="Proteomes" id="UP000215539">
    <property type="component" value="Chromosome 1"/>
</dbReference>
<dbReference type="KEGG" id="chg:AXF12_02150"/>
<gene>
    <name evidence="6" type="primary">fbpC</name>
    <name evidence="5" type="ORF">AXF12_02150</name>
    <name evidence="6" type="ORF">SAMEA44541418_01321</name>
</gene>
<dbReference type="InterPro" id="IPR027417">
    <property type="entry name" value="P-loop_NTPase"/>
</dbReference>
<dbReference type="InterPro" id="IPR003593">
    <property type="entry name" value="AAA+_ATPase"/>
</dbReference>
<dbReference type="Gene3D" id="3.40.50.300">
    <property type="entry name" value="P-loop containing nucleotide triphosphate hydrolases"/>
    <property type="match status" value="1"/>
</dbReference>
<evidence type="ECO:0000313" key="8">
    <source>
        <dbReference type="Proteomes" id="UP000215539"/>
    </source>
</evidence>
<keyword evidence="1" id="KW-0813">Transport</keyword>
<accession>A0AAX2H1K1</accession>
<protein>
    <submittedName>
        <fullName evidence="5">ABC transporter ATP-binding protein</fullName>
    </submittedName>
    <submittedName>
        <fullName evidence="6">Fe(3+) ions import ATP-binding protein FbpC</fullName>
        <ecNumber evidence="6">3.6.3.30</ecNumber>
    </submittedName>
</protein>
<evidence type="ECO:0000256" key="1">
    <source>
        <dbReference type="ARBA" id="ARBA00022448"/>
    </source>
</evidence>
<sequence>MLRINHISFAYQSDKPLLKDLSLEVQTGEHVFIMGESGCGKSTLLKAIYGLFDLPEGTIHFNDKRVFGPSFQLVPGYGAMKYLAQDFDLGPYHTVAENVGRYLSNIDLEWKRARVAELLALVGMERFASQKALVLSGGEKQRVALAMALAQEPELLLLDEPFSQVDSFRRNDLQRTLFAYLKEKNISCMVATHDGKEVLSFADKVFIMRDGSMLHYDTMMKVYTQDTDRYTASLFGEVSLHNGKLLRPHQIAITPQSDWQVTVEHSYFQGAHYLIEGVSAEGKVYVNHEKALPEGAICYLCTLNRI</sequence>
<dbReference type="EMBL" id="LT906449">
    <property type="protein sequence ID" value="SNV10535.1"/>
    <property type="molecule type" value="Genomic_DNA"/>
</dbReference>
<evidence type="ECO:0000259" key="4">
    <source>
        <dbReference type="PROSITE" id="PS50893"/>
    </source>
</evidence>
<name>A0AAX2H1K1_9FLAO</name>
<proteinExistence type="predicted"/>
<dbReference type="GO" id="GO:0005524">
    <property type="term" value="F:ATP binding"/>
    <property type="evidence" value="ECO:0007669"/>
    <property type="project" value="UniProtKB-KW"/>
</dbReference>
<evidence type="ECO:0000313" key="6">
    <source>
        <dbReference type="EMBL" id="SNV10535.1"/>
    </source>
</evidence>
<keyword evidence="3 6" id="KW-0067">ATP-binding</keyword>
<reference evidence="5 7" key="1">
    <citation type="submission" date="2016-02" db="EMBL/GenBank/DDBJ databases">
        <authorList>
            <person name="Holder M.E."/>
            <person name="Ajami N.J."/>
            <person name="Petrosino J.F."/>
        </authorList>
    </citation>
    <scope>NUCLEOTIDE SEQUENCE [LARGE SCALE GENOMIC DNA]</scope>
    <source>
        <strain evidence="5 7">CCUG 32990</strain>
    </source>
</reference>
<dbReference type="PROSITE" id="PS00211">
    <property type="entry name" value="ABC_TRANSPORTER_1"/>
    <property type="match status" value="1"/>
</dbReference>
<dbReference type="RefSeq" id="WP_066428007.1">
    <property type="nucleotide sequence ID" value="NZ_CP014227.1"/>
</dbReference>
<keyword evidence="2" id="KW-0547">Nucleotide-binding</keyword>
<evidence type="ECO:0000313" key="7">
    <source>
        <dbReference type="Proteomes" id="UP000065822"/>
    </source>
</evidence>
<dbReference type="Pfam" id="PF00005">
    <property type="entry name" value="ABC_tran"/>
    <property type="match status" value="1"/>
</dbReference>
<dbReference type="InterPro" id="IPR050093">
    <property type="entry name" value="ABC_SmlMolc_Importer"/>
</dbReference>
<evidence type="ECO:0000256" key="3">
    <source>
        <dbReference type="ARBA" id="ARBA00022840"/>
    </source>
</evidence>
<dbReference type="EMBL" id="CP014227">
    <property type="protein sequence ID" value="AMD84441.1"/>
    <property type="molecule type" value="Genomic_DNA"/>
</dbReference>
<dbReference type="SUPFAM" id="SSF52540">
    <property type="entry name" value="P-loop containing nucleoside triphosphate hydrolases"/>
    <property type="match status" value="1"/>
</dbReference>
<dbReference type="SMART" id="SM00382">
    <property type="entry name" value="AAA"/>
    <property type="match status" value="1"/>
</dbReference>
<dbReference type="Proteomes" id="UP000065822">
    <property type="component" value="Chromosome"/>
</dbReference>
<keyword evidence="7" id="KW-1185">Reference proteome</keyword>
<feature type="domain" description="ABC transporter" evidence="4">
    <location>
        <begin position="2"/>
        <end position="235"/>
    </location>
</feature>
<dbReference type="PROSITE" id="PS50893">
    <property type="entry name" value="ABC_TRANSPORTER_2"/>
    <property type="match status" value="1"/>
</dbReference>
<dbReference type="EC" id="3.6.3.30" evidence="6"/>
<reference evidence="6 8" key="2">
    <citation type="submission" date="2017-06" db="EMBL/GenBank/DDBJ databases">
        <authorList>
            <consortium name="Pathogen Informatics"/>
        </authorList>
    </citation>
    <scope>NUCLEOTIDE SEQUENCE [LARGE SCALE GENOMIC DNA]</scope>
    <source>
        <strain evidence="6 8">NCTC12947</strain>
    </source>
</reference>
<dbReference type="PANTHER" id="PTHR42781:SF4">
    <property type="entry name" value="SPERMIDINE_PUTRESCINE IMPORT ATP-BINDING PROTEIN POTA"/>
    <property type="match status" value="1"/>
</dbReference>
<keyword evidence="6" id="KW-0378">Hydrolase</keyword>
<evidence type="ECO:0000313" key="5">
    <source>
        <dbReference type="EMBL" id="AMD84441.1"/>
    </source>
</evidence>
<organism evidence="6 8">
    <name type="scientific">Capnocytophaga haemolytica</name>
    <dbReference type="NCBI Taxonomy" id="45243"/>
    <lineage>
        <taxon>Bacteria</taxon>
        <taxon>Pseudomonadati</taxon>
        <taxon>Bacteroidota</taxon>
        <taxon>Flavobacteriia</taxon>
        <taxon>Flavobacteriales</taxon>
        <taxon>Flavobacteriaceae</taxon>
        <taxon>Capnocytophaga</taxon>
    </lineage>
</organism>
<dbReference type="PANTHER" id="PTHR42781">
    <property type="entry name" value="SPERMIDINE/PUTRESCINE IMPORT ATP-BINDING PROTEIN POTA"/>
    <property type="match status" value="1"/>
</dbReference>
<dbReference type="InterPro" id="IPR003439">
    <property type="entry name" value="ABC_transporter-like_ATP-bd"/>
</dbReference>
<dbReference type="InterPro" id="IPR017871">
    <property type="entry name" value="ABC_transporter-like_CS"/>
</dbReference>